<evidence type="ECO:0000259" key="2">
    <source>
        <dbReference type="Pfam" id="PF01476"/>
    </source>
</evidence>
<accession>A0AB38FR73</accession>
<comment type="caution">
    <text evidence="3">The sequence shown here is derived from an EMBL/GenBank/DDBJ whole genome shotgun (WGS) entry which is preliminary data.</text>
</comment>
<reference evidence="3 4" key="1">
    <citation type="submission" date="2018-06" db="EMBL/GenBank/DDBJ databases">
        <authorList>
            <consortium name="Pathogen Informatics"/>
            <person name="Doyle S."/>
        </authorList>
    </citation>
    <scope>NUCLEOTIDE SEQUENCE [LARGE SCALE GENOMIC DNA]</scope>
    <source>
        <strain evidence="3 4">NCTC11967</strain>
    </source>
</reference>
<dbReference type="Pfam" id="PF01476">
    <property type="entry name" value="LysM"/>
    <property type="match status" value="1"/>
</dbReference>
<evidence type="ECO:0000313" key="3">
    <source>
        <dbReference type="EMBL" id="SQA60276.1"/>
    </source>
</evidence>
<evidence type="ECO:0000256" key="1">
    <source>
        <dbReference type="SAM" id="MobiDB-lite"/>
    </source>
</evidence>
<name>A0AB38FR73_9ENTR</name>
<dbReference type="EMBL" id="UAVL01000001">
    <property type="protein sequence ID" value="SQA60276.1"/>
    <property type="molecule type" value="Genomic_DNA"/>
</dbReference>
<dbReference type="RefSeq" id="WP_038258385.1">
    <property type="nucleotide sequence ID" value="NZ_UAVL01000001.1"/>
</dbReference>
<dbReference type="Proteomes" id="UP000251313">
    <property type="component" value="Unassembled WGS sequence"/>
</dbReference>
<gene>
    <name evidence="3" type="ORF">NCTC11967_00456</name>
</gene>
<evidence type="ECO:0000313" key="4">
    <source>
        <dbReference type="Proteomes" id="UP000251313"/>
    </source>
</evidence>
<feature type="region of interest" description="Disordered" evidence="1">
    <location>
        <begin position="1"/>
        <end position="45"/>
    </location>
</feature>
<proteinExistence type="predicted"/>
<organism evidence="3 4">
    <name type="scientific">Yokenella regensburgei</name>
    <dbReference type="NCBI Taxonomy" id="158877"/>
    <lineage>
        <taxon>Bacteria</taxon>
        <taxon>Pseudomonadati</taxon>
        <taxon>Pseudomonadota</taxon>
        <taxon>Gammaproteobacteria</taxon>
        <taxon>Enterobacterales</taxon>
        <taxon>Enterobacteriaceae</taxon>
        <taxon>Yokenella</taxon>
    </lineage>
</organism>
<feature type="domain" description="LysM" evidence="2">
    <location>
        <begin position="192"/>
        <end position="231"/>
    </location>
</feature>
<dbReference type="InterPro" id="IPR018392">
    <property type="entry name" value="LysM"/>
</dbReference>
<dbReference type="AlphaFoldDB" id="A0AB38FR73"/>
<protein>
    <recommendedName>
        <fullName evidence="2">LysM domain-containing protein</fullName>
    </recommendedName>
</protein>
<sequence>MVKRTAVAHKGIPTTENPRKRPQANPRTTGRGSGQPPRKLSPLDEWKADREKAIGNHDWYIYDNTIRKLVSEINQHLSMSKNIEQYKPLDWKLIKAMIWTETGATSPAWKTRTMQIGNIRDKGILEVTVPAHPRKYNIIVPKDWDKYLKNKSDMIKSNPEYNIRAGIALLMIKMSETEKDKTVYDDEKEYIYEVVMGDLGYSSIAKKIGTTQGVLTTLNGIKAIHPGDKLKYKKSHLEQYIPGWKLLTPQNIQIQYNGDPKRATASEPGDINYADKVEYVYGLIVADENKKIDNTLKEHK</sequence>